<feature type="transmembrane region" description="Helical" evidence="8">
    <location>
        <begin position="412"/>
        <end position="434"/>
    </location>
</feature>
<evidence type="ECO:0000256" key="7">
    <source>
        <dbReference type="RuleBase" id="RU003346"/>
    </source>
</evidence>
<keyword evidence="3 7" id="KW-0813">Transport</keyword>
<reference evidence="10" key="1">
    <citation type="journal article" date="2020" name="Stud. Mycol.">
        <title>101 Dothideomycetes genomes: a test case for predicting lifestyles and emergence of pathogens.</title>
        <authorList>
            <person name="Haridas S."/>
            <person name="Albert R."/>
            <person name="Binder M."/>
            <person name="Bloem J."/>
            <person name="Labutti K."/>
            <person name="Salamov A."/>
            <person name="Andreopoulos B."/>
            <person name="Baker S."/>
            <person name="Barry K."/>
            <person name="Bills G."/>
            <person name="Bluhm B."/>
            <person name="Cannon C."/>
            <person name="Castanera R."/>
            <person name="Culley D."/>
            <person name="Daum C."/>
            <person name="Ezra D."/>
            <person name="Gonzalez J."/>
            <person name="Henrissat B."/>
            <person name="Kuo A."/>
            <person name="Liang C."/>
            <person name="Lipzen A."/>
            <person name="Lutzoni F."/>
            <person name="Magnuson J."/>
            <person name="Mondo S."/>
            <person name="Nolan M."/>
            <person name="Ohm R."/>
            <person name="Pangilinan J."/>
            <person name="Park H.-J."/>
            <person name="Ramirez L."/>
            <person name="Alfaro M."/>
            <person name="Sun H."/>
            <person name="Tritt A."/>
            <person name="Yoshinaga Y."/>
            <person name="Zwiers L.-H."/>
            <person name="Turgeon B."/>
            <person name="Goodwin S."/>
            <person name="Spatafora J."/>
            <person name="Crous P."/>
            <person name="Grigoriev I."/>
        </authorList>
    </citation>
    <scope>NUCLEOTIDE SEQUENCE</scope>
    <source>
        <strain evidence="10">CBS 122368</strain>
    </source>
</reference>
<dbReference type="Gene3D" id="1.20.1250.20">
    <property type="entry name" value="MFS general substrate transporter like domains"/>
    <property type="match status" value="1"/>
</dbReference>
<comment type="similarity">
    <text evidence="2 7">Belongs to the major facilitator superfamily. Sugar transporter (TC 2.A.1.1) family.</text>
</comment>
<dbReference type="PROSITE" id="PS50850">
    <property type="entry name" value="MFS"/>
    <property type="match status" value="1"/>
</dbReference>
<evidence type="ECO:0000256" key="8">
    <source>
        <dbReference type="SAM" id="Phobius"/>
    </source>
</evidence>
<evidence type="ECO:0000256" key="2">
    <source>
        <dbReference type="ARBA" id="ARBA00010992"/>
    </source>
</evidence>
<keyword evidence="4 8" id="KW-0812">Transmembrane</keyword>
<dbReference type="PANTHER" id="PTHR48022:SF77">
    <property type="entry name" value="MAJOR FACILITATOR SUPERFAMILY (MFS) PROFILE DOMAIN-CONTAINING PROTEIN"/>
    <property type="match status" value="1"/>
</dbReference>
<feature type="transmembrane region" description="Helical" evidence="8">
    <location>
        <begin position="342"/>
        <end position="364"/>
    </location>
</feature>
<dbReference type="OrthoDB" id="6612291at2759"/>
<dbReference type="EMBL" id="ML987198">
    <property type="protein sequence ID" value="KAF2246388.1"/>
    <property type="molecule type" value="Genomic_DNA"/>
</dbReference>
<dbReference type="Proteomes" id="UP000800094">
    <property type="component" value="Unassembled WGS sequence"/>
</dbReference>
<feature type="transmembrane region" description="Helical" evidence="8">
    <location>
        <begin position="193"/>
        <end position="215"/>
    </location>
</feature>
<accession>A0A6A6I8H9</accession>
<evidence type="ECO:0000256" key="1">
    <source>
        <dbReference type="ARBA" id="ARBA00004141"/>
    </source>
</evidence>
<feature type="transmembrane region" description="Helical" evidence="8">
    <location>
        <begin position="281"/>
        <end position="302"/>
    </location>
</feature>
<dbReference type="NCBIfam" id="TIGR00879">
    <property type="entry name" value="SP"/>
    <property type="match status" value="1"/>
</dbReference>
<dbReference type="InterPro" id="IPR005828">
    <property type="entry name" value="MFS_sugar_transport-like"/>
</dbReference>
<dbReference type="PANTHER" id="PTHR48022">
    <property type="entry name" value="PLASTIDIC GLUCOSE TRANSPORTER 4"/>
    <property type="match status" value="1"/>
</dbReference>
<evidence type="ECO:0000256" key="6">
    <source>
        <dbReference type="ARBA" id="ARBA00023136"/>
    </source>
</evidence>
<dbReference type="InterPro" id="IPR003663">
    <property type="entry name" value="Sugar/inositol_transpt"/>
</dbReference>
<evidence type="ECO:0000256" key="3">
    <source>
        <dbReference type="ARBA" id="ARBA00022448"/>
    </source>
</evidence>
<comment type="subcellular location">
    <subcellularLocation>
        <location evidence="1">Membrane</location>
        <topology evidence="1">Multi-pass membrane protein</topology>
    </subcellularLocation>
</comment>
<keyword evidence="5 8" id="KW-1133">Transmembrane helix</keyword>
<feature type="domain" description="Major facilitator superfamily (MFS) profile" evidence="9">
    <location>
        <begin position="27"/>
        <end position="468"/>
    </location>
</feature>
<feature type="transmembrane region" description="Helical" evidence="8">
    <location>
        <begin position="376"/>
        <end position="400"/>
    </location>
</feature>
<dbReference type="GO" id="GO:0005351">
    <property type="term" value="F:carbohydrate:proton symporter activity"/>
    <property type="evidence" value="ECO:0007669"/>
    <property type="project" value="TreeGrafter"/>
</dbReference>
<dbReference type="InterPro" id="IPR036259">
    <property type="entry name" value="MFS_trans_sf"/>
</dbReference>
<dbReference type="GeneID" id="54584417"/>
<evidence type="ECO:0000313" key="11">
    <source>
        <dbReference type="Proteomes" id="UP000800094"/>
    </source>
</evidence>
<dbReference type="AlphaFoldDB" id="A0A6A6I8H9"/>
<dbReference type="Pfam" id="PF00083">
    <property type="entry name" value="Sugar_tr"/>
    <property type="match status" value="1"/>
</dbReference>
<dbReference type="PRINTS" id="PR00171">
    <property type="entry name" value="SUGRTRNSPORT"/>
</dbReference>
<gene>
    <name evidence="10" type="ORF">BU26DRAFT_532260</name>
</gene>
<organism evidence="10 11">
    <name type="scientific">Trematosphaeria pertusa</name>
    <dbReference type="NCBI Taxonomy" id="390896"/>
    <lineage>
        <taxon>Eukaryota</taxon>
        <taxon>Fungi</taxon>
        <taxon>Dikarya</taxon>
        <taxon>Ascomycota</taxon>
        <taxon>Pezizomycotina</taxon>
        <taxon>Dothideomycetes</taxon>
        <taxon>Pleosporomycetidae</taxon>
        <taxon>Pleosporales</taxon>
        <taxon>Massarineae</taxon>
        <taxon>Trematosphaeriaceae</taxon>
        <taxon>Trematosphaeria</taxon>
    </lineage>
</organism>
<evidence type="ECO:0000256" key="5">
    <source>
        <dbReference type="ARBA" id="ARBA00022989"/>
    </source>
</evidence>
<feature type="transmembrane region" description="Helical" evidence="8">
    <location>
        <begin position="314"/>
        <end position="335"/>
    </location>
</feature>
<feature type="transmembrane region" description="Helical" evidence="8">
    <location>
        <begin position="105"/>
        <end position="124"/>
    </location>
</feature>
<dbReference type="SUPFAM" id="SSF103473">
    <property type="entry name" value="MFS general substrate transporter"/>
    <property type="match status" value="1"/>
</dbReference>
<name>A0A6A6I8H9_9PLEO</name>
<dbReference type="FunFam" id="1.20.1250.20:FF:000078">
    <property type="entry name" value="MFS maltose transporter, putative"/>
    <property type="match status" value="1"/>
</dbReference>
<keyword evidence="11" id="KW-1185">Reference proteome</keyword>
<dbReference type="GO" id="GO:0016020">
    <property type="term" value="C:membrane"/>
    <property type="evidence" value="ECO:0007669"/>
    <property type="project" value="UniProtKB-SubCell"/>
</dbReference>
<sequence>MSPTSSSTEKTGLSKFVRCFNFRLAYCCSIIALSQVNFGLDQGVFSNTQAMNAFARKFGVYNLATEVYALQSYYLSLLNSLTYIGFAFGLVTGNIISGKLGRRNCFLVMCGWALVGAVILVTSHNRWQMLAGRIIAYVYIGMELALVPVLQSELVPPSVRGFVVGTYQSSLLFGQLLGAVICRGTSTVEGDNSWRIPLGLFFIIPSILLCGIWYVPESPRWLLAKGRDEEAIKSLRLLREGRYTEEQIEEEFREFKSTLNKTVENGRFTELFRGSNLKRTLIVIGVNVFLQGTGQNFISVYGTIFIKSIGVIDAFSMTSINISVNIVSVLITQLLTDCTGRVPLMFVGAIIQMGALFTMGGLGTPDKPSLPMRQGIVAMTTIFGFGFQLGWAPLSHVVAAEIPTQHLRDKTYALGSCFNILLQFAVSFSIPYLINDDYAGLGSKVGFIFGVTAFFAVCFTWFCIPECSGKTLEEIDELFLEGVPIKKFGKTRTRSHVQMYEDEEEERMKGSVTKVERVAA</sequence>
<keyword evidence="6 8" id="KW-0472">Membrane</keyword>
<feature type="transmembrane region" description="Helical" evidence="8">
    <location>
        <begin position="446"/>
        <end position="464"/>
    </location>
</feature>
<dbReference type="InterPro" id="IPR050360">
    <property type="entry name" value="MFS_Sugar_Transporters"/>
</dbReference>
<dbReference type="InterPro" id="IPR020846">
    <property type="entry name" value="MFS_dom"/>
</dbReference>
<dbReference type="RefSeq" id="XP_033681392.1">
    <property type="nucleotide sequence ID" value="XM_033831087.1"/>
</dbReference>
<evidence type="ECO:0000256" key="4">
    <source>
        <dbReference type="ARBA" id="ARBA00022692"/>
    </source>
</evidence>
<evidence type="ECO:0000313" key="10">
    <source>
        <dbReference type="EMBL" id="KAF2246388.1"/>
    </source>
</evidence>
<feature type="transmembrane region" description="Helical" evidence="8">
    <location>
        <begin position="73"/>
        <end position="93"/>
    </location>
</feature>
<proteinExistence type="inferred from homology"/>
<evidence type="ECO:0000259" key="9">
    <source>
        <dbReference type="PROSITE" id="PS50850"/>
    </source>
</evidence>
<feature type="transmembrane region" description="Helical" evidence="8">
    <location>
        <begin position="130"/>
        <end position="150"/>
    </location>
</feature>
<protein>
    <submittedName>
        <fullName evidence="10">General substrate transporter</fullName>
    </submittedName>
</protein>